<dbReference type="EnsemblPlants" id="OB04G23820.1">
    <property type="protein sequence ID" value="OB04G23820.1"/>
    <property type="gene ID" value="OB04G23820"/>
</dbReference>
<name>J3LZ07_ORYBR</name>
<keyword evidence="3" id="KW-1185">Reference proteome</keyword>
<feature type="compositionally biased region" description="Low complexity" evidence="1">
    <location>
        <begin position="58"/>
        <end position="70"/>
    </location>
</feature>
<evidence type="ECO:0000313" key="3">
    <source>
        <dbReference type="Proteomes" id="UP000006038"/>
    </source>
</evidence>
<dbReference type="AlphaFoldDB" id="J3LZ07"/>
<proteinExistence type="predicted"/>
<evidence type="ECO:0000313" key="2">
    <source>
        <dbReference type="EnsemblPlants" id="OB04G23820.1"/>
    </source>
</evidence>
<accession>J3LZ07</accession>
<protein>
    <submittedName>
        <fullName evidence="2">Uncharacterized protein</fullName>
    </submittedName>
</protein>
<dbReference type="HOGENOM" id="CLU_2376212_0_0_1"/>
<evidence type="ECO:0000256" key="1">
    <source>
        <dbReference type="SAM" id="MobiDB-lite"/>
    </source>
</evidence>
<feature type="compositionally biased region" description="Basic and acidic residues" evidence="1">
    <location>
        <begin position="43"/>
        <end position="52"/>
    </location>
</feature>
<reference evidence="2" key="2">
    <citation type="submission" date="2013-04" db="UniProtKB">
        <authorList>
            <consortium name="EnsemblPlants"/>
        </authorList>
    </citation>
    <scope>IDENTIFICATION</scope>
</reference>
<dbReference type="Proteomes" id="UP000006038">
    <property type="component" value="Chromosome 4"/>
</dbReference>
<dbReference type="Gramene" id="OB04G23820.1">
    <property type="protein sequence ID" value="OB04G23820.1"/>
    <property type="gene ID" value="OB04G23820"/>
</dbReference>
<sequence>MGPKNQSQGQANDNLGEACQWQCQNKTGGVGSTSLAVLLAGESSEKPKRTAGNERWTAANSNNGAAAAKNQETVEMISPREEKPPWEGQESDAGG</sequence>
<reference evidence="2" key="1">
    <citation type="journal article" date="2013" name="Nat. Commun.">
        <title>Whole-genome sequencing of Oryza brachyantha reveals mechanisms underlying Oryza genome evolution.</title>
        <authorList>
            <person name="Chen J."/>
            <person name="Huang Q."/>
            <person name="Gao D."/>
            <person name="Wang J."/>
            <person name="Lang Y."/>
            <person name="Liu T."/>
            <person name="Li B."/>
            <person name="Bai Z."/>
            <person name="Luis Goicoechea J."/>
            <person name="Liang C."/>
            <person name="Chen C."/>
            <person name="Zhang W."/>
            <person name="Sun S."/>
            <person name="Liao Y."/>
            <person name="Zhang X."/>
            <person name="Yang L."/>
            <person name="Song C."/>
            <person name="Wang M."/>
            <person name="Shi J."/>
            <person name="Liu G."/>
            <person name="Liu J."/>
            <person name="Zhou H."/>
            <person name="Zhou W."/>
            <person name="Yu Q."/>
            <person name="An N."/>
            <person name="Chen Y."/>
            <person name="Cai Q."/>
            <person name="Wang B."/>
            <person name="Liu B."/>
            <person name="Min J."/>
            <person name="Huang Y."/>
            <person name="Wu H."/>
            <person name="Li Z."/>
            <person name="Zhang Y."/>
            <person name="Yin Y."/>
            <person name="Song W."/>
            <person name="Jiang J."/>
            <person name="Jackson S.A."/>
            <person name="Wing R.A."/>
            <person name="Wang J."/>
            <person name="Chen M."/>
        </authorList>
    </citation>
    <scope>NUCLEOTIDE SEQUENCE [LARGE SCALE GENOMIC DNA]</scope>
    <source>
        <strain evidence="2">cv. IRGC 101232</strain>
    </source>
</reference>
<organism evidence="2">
    <name type="scientific">Oryza brachyantha</name>
    <name type="common">malo sina</name>
    <dbReference type="NCBI Taxonomy" id="4533"/>
    <lineage>
        <taxon>Eukaryota</taxon>
        <taxon>Viridiplantae</taxon>
        <taxon>Streptophyta</taxon>
        <taxon>Embryophyta</taxon>
        <taxon>Tracheophyta</taxon>
        <taxon>Spermatophyta</taxon>
        <taxon>Magnoliopsida</taxon>
        <taxon>Liliopsida</taxon>
        <taxon>Poales</taxon>
        <taxon>Poaceae</taxon>
        <taxon>BOP clade</taxon>
        <taxon>Oryzoideae</taxon>
        <taxon>Oryzeae</taxon>
        <taxon>Oryzinae</taxon>
        <taxon>Oryza</taxon>
    </lineage>
</organism>
<feature type="region of interest" description="Disordered" evidence="1">
    <location>
        <begin position="41"/>
        <end position="95"/>
    </location>
</feature>